<dbReference type="Proteomes" id="UP001209317">
    <property type="component" value="Unassembled WGS sequence"/>
</dbReference>
<feature type="repeat" description="TPR" evidence="3">
    <location>
        <begin position="276"/>
        <end position="309"/>
    </location>
</feature>
<dbReference type="Gene3D" id="1.25.40.10">
    <property type="entry name" value="Tetratricopeptide repeat domain"/>
    <property type="match status" value="4"/>
</dbReference>
<dbReference type="SUPFAM" id="SSF48452">
    <property type="entry name" value="TPR-like"/>
    <property type="match status" value="3"/>
</dbReference>
<dbReference type="SMART" id="SM00028">
    <property type="entry name" value="TPR"/>
    <property type="match status" value="9"/>
</dbReference>
<evidence type="ECO:0000256" key="3">
    <source>
        <dbReference type="PROSITE-ProRule" id="PRU00339"/>
    </source>
</evidence>
<evidence type="ECO:0000313" key="5">
    <source>
        <dbReference type="EMBL" id="MCU7694199.1"/>
    </source>
</evidence>
<evidence type="ECO:0000259" key="4">
    <source>
        <dbReference type="Pfam" id="PF25063"/>
    </source>
</evidence>
<feature type="domain" description="Tetratricopeptide repeat protein 21A/21B C-terminal ARM" evidence="4">
    <location>
        <begin position="199"/>
        <end position="329"/>
    </location>
</feature>
<keyword evidence="1" id="KW-0677">Repeat</keyword>
<evidence type="ECO:0000313" key="6">
    <source>
        <dbReference type="Proteomes" id="UP001209317"/>
    </source>
</evidence>
<protein>
    <submittedName>
        <fullName evidence="5">Tetratricopeptide repeat protein</fullName>
    </submittedName>
</protein>
<dbReference type="RefSeq" id="WP_263037685.1">
    <property type="nucleotide sequence ID" value="NZ_JAOTPL010000007.1"/>
</dbReference>
<organism evidence="5 6">
    <name type="scientific">Haoranjiania flava</name>
    <dbReference type="NCBI Taxonomy" id="1856322"/>
    <lineage>
        <taxon>Bacteria</taxon>
        <taxon>Pseudomonadati</taxon>
        <taxon>Bacteroidota</taxon>
        <taxon>Chitinophagia</taxon>
        <taxon>Chitinophagales</taxon>
        <taxon>Chitinophagaceae</taxon>
        <taxon>Haoranjiania</taxon>
    </lineage>
</organism>
<sequence>MMDNFDFEDNYFPSMDELLVRYEKIRNGEPLQYLEEEDYLNLIEYFDDNENVDNAVEAIGIGLSYFPFSSALLIKKADFEIAEKKYLKALRTLELSEIYNRNDINLYILKIDAYLALRDFEKANAAFNEAVSMFEGEEAIDLLLELTDLYDDYDEFDKVFDSLKLVLKLDPQNQEALYKICFWTEFLGRNEESIRIHEQIIDQYPYNEIAWFNLAAAYQGLKLYEKAIDKYLYAIAINDKFDYAYRNLGDAYMRLRKYKQAIEVLEKLLELSRSEDVIHEAIGYCYHKLENYDKARMHYVEALNLNPDDTKLSYKIALTYMNERQWHKAEKAMENAIGAKKIFPEMHLAMGECKFQLGAYIDAIHHFGIVVKSRPKNAGAWEALIRSLYFSNNLEEAIVQSENAFEFTDGKHLFLYYKAFALFAMGKQKEAACCLEMALSKDPKAFKKIVDINPLLLQNSAIIELLSRYPVSKKNTRKRN</sequence>
<dbReference type="Pfam" id="PF25063">
    <property type="entry name" value="ARM_TT21_C"/>
    <property type="match status" value="1"/>
</dbReference>
<dbReference type="InterPro" id="IPR056834">
    <property type="entry name" value="ARM_TT21_C"/>
</dbReference>
<dbReference type="InterPro" id="IPR011990">
    <property type="entry name" value="TPR-like_helical_dom_sf"/>
</dbReference>
<keyword evidence="6" id="KW-1185">Reference proteome</keyword>
<dbReference type="InterPro" id="IPR051685">
    <property type="entry name" value="Ycf3/AcsC/BcsC/TPR_MFPF"/>
</dbReference>
<evidence type="ECO:0000256" key="2">
    <source>
        <dbReference type="ARBA" id="ARBA00022803"/>
    </source>
</evidence>
<keyword evidence="2 3" id="KW-0802">TPR repeat</keyword>
<dbReference type="InterPro" id="IPR019734">
    <property type="entry name" value="TPR_rpt"/>
</dbReference>
<dbReference type="PROSITE" id="PS50293">
    <property type="entry name" value="TPR_REGION"/>
    <property type="match status" value="1"/>
</dbReference>
<reference evidence="5" key="1">
    <citation type="submission" date="2022-10" db="EMBL/GenBank/DDBJ databases">
        <authorList>
            <person name="Kim H.S."/>
            <person name="Kim J.-S."/>
            <person name="Suh M.K."/>
            <person name="Eom M.K."/>
            <person name="Lee J.-S."/>
        </authorList>
    </citation>
    <scope>NUCLEOTIDE SEQUENCE</scope>
    <source>
        <strain evidence="5">LIP-5</strain>
    </source>
</reference>
<feature type="repeat" description="TPR" evidence="3">
    <location>
        <begin position="242"/>
        <end position="275"/>
    </location>
</feature>
<dbReference type="AlphaFoldDB" id="A0AAE3LKA3"/>
<accession>A0AAE3LKA3</accession>
<name>A0AAE3LKA3_9BACT</name>
<feature type="repeat" description="TPR" evidence="3">
    <location>
        <begin position="208"/>
        <end position="241"/>
    </location>
</feature>
<feature type="repeat" description="TPR" evidence="3">
    <location>
        <begin position="140"/>
        <end position="173"/>
    </location>
</feature>
<gene>
    <name evidence="5" type="ORF">OD355_06700</name>
</gene>
<dbReference type="EMBL" id="JAOTPL010000007">
    <property type="protein sequence ID" value="MCU7694199.1"/>
    <property type="molecule type" value="Genomic_DNA"/>
</dbReference>
<dbReference type="PANTHER" id="PTHR44943">
    <property type="entry name" value="CELLULOSE SYNTHASE OPERON PROTEIN C"/>
    <property type="match status" value="1"/>
</dbReference>
<dbReference type="PANTHER" id="PTHR44943:SF8">
    <property type="entry name" value="TPR REPEAT-CONTAINING PROTEIN MJ0263"/>
    <property type="match status" value="1"/>
</dbReference>
<comment type="caution">
    <text evidence="5">The sequence shown here is derived from an EMBL/GenBank/DDBJ whole genome shotgun (WGS) entry which is preliminary data.</text>
</comment>
<evidence type="ECO:0000256" key="1">
    <source>
        <dbReference type="ARBA" id="ARBA00022737"/>
    </source>
</evidence>
<dbReference type="PROSITE" id="PS50005">
    <property type="entry name" value="TPR"/>
    <property type="match status" value="4"/>
</dbReference>
<proteinExistence type="predicted"/>